<keyword evidence="4 5" id="KW-0472">Membrane</keyword>
<evidence type="ECO:0000256" key="4">
    <source>
        <dbReference type="ARBA" id="ARBA00023136"/>
    </source>
</evidence>
<dbReference type="InterPro" id="IPR001129">
    <property type="entry name" value="Membr-assoc_MAPEG"/>
</dbReference>
<feature type="transmembrane region" description="Helical" evidence="5">
    <location>
        <begin position="71"/>
        <end position="99"/>
    </location>
</feature>
<sequence length="142" mass="15100">MELTLSIALACVFLQVALTFWSIITMGQARLKEIARKQTSVGEVALSPRNFSSEQARAMQNNAHNQFETPILLYAGVALAAALDASNAGVALGAVIYVASRLLHRAIHVGTNRVSQRFRAFVLGLAGLAVLWLALGVGIVIG</sequence>
<keyword evidence="7" id="KW-1185">Reference proteome</keyword>
<evidence type="ECO:0000256" key="1">
    <source>
        <dbReference type="ARBA" id="ARBA00004370"/>
    </source>
</evidence>
<reference evidence="6 7" key="1">
    <citation type="submission" date="2018-03" db="EMBL/GenBank/DDBJ databases">
        <authorList>
            <person name="Keele B.F."/>
        </authorList>
    </citation>
    <scope>NUCLEOTIDE SEQUENCE [LARGE SCALE GENOMIC DNA]</scope>
    <source>
        <strain evidence="6 7">CeCT 8812</strain>
    </source>
</reference>
<evidence type="ECO:0000313" key="6">
    <source>
        <dbReference type="EMBL" id="SPF29616.1"/>
    </source>
</evidence>
<evidence type="ECO:0000313" key="7">
    <source>
        <dbReference type="Proteomes" id="UP000244932"/>
    </source>
</evidence>
<comment type="subcellular location">
    <subcellularLocation>
        <location evidence="1">Membrane</location>
    </subcellularLocation>
</comment>
<dbReference type="RefSeq" id="WP_108782295.1">
    <property type="nucleotide sequence ID" value="NZ_OMKW01000002.1"/>
</dbReference>
<accession>A0A2R8ABL6</accession>
<keyword evidence="3 5" id="KW-1133">Transmembrane helix</keyword>
<dbReference type="Proteomes" id="UP000244932">
    <property type="component" value="Unassembled WGS sequence"/>
</dbReference>
<organism evidence="6 7">
    <name type="scientific">Pontivivens insulae</name>
    <dbReference type="NCBI Taxonomy" id="1639689"/>
    <lineage>
        <taxon>Bacteria</taxon>
        <taxon>Pseudomonadati</taxon>
        <taxon>Pseudomonadota</taxon>
        <taxon>Alphaproteobacteria</taxon>
        <taxon>Rhodobacterales</taxon>
        <taxon>Paracoccaceae</taxon>
        <taxon>Pontivivens</taxon>
    </lineage>
</organism>
<dbReference type="Gene3D" id="1.20.120.550">
    <property type="entry name" value="Membrane associated eicosanoid/glutathione metabolism-like domain"/>
    <property type="match status" value="1"/>
</dbReference>
<dbReference type="OrthoDB" id="5516290at2"/>
<dbReference type="SUPFAM" id="SSF161084">
    <property type="entry name" value="MAPEG domain-like"/>
    <property type="match status" value="1"/>
</dbReference>
<gene>
    <name evidence="6" type="ORF">POI8812_01929</name>
</gene>
<evidence type="ECO:0000256" key="5">
    <source>
        <dbReference type="SAM" id="Phobius"/>
    </source>
</evidence>
<evidence type="ECO:0008006" key="8">
    <source>
        <dbReference type="Google" id="ProtNLM"/>
    </source>
</evidence>
<protein>
    <recommendedName>
        <fullName evidence="8">MAPEG family protein</fullName>
    </recommendedName>
</protein>
<name>A0A2R8ABL6_9RHOB</name>
<evidence type="ECO:0000256" key="3">
    <source>
        <dbReference type="ARBA" id="ARBA00022989"/>
    </source>
</evidence>
<dbReference type="InterPro" id="IPR023352">
    <property type="entry name" value="MAPEG-like_dom_sf"/>
</dbReference>
<proteinExistence type="predicted"/>
<evidence type="ECO:0000256" key="2">
    <source>
        <dbReference type="ARBA" id="ARBA00022692"/>
    </source>
</evidence>
<dbReference type="Pfam" id="PF01124">
    <property type="entry name" value="MAPEG"/>
    <property type="match status" value="1"/>
</dbReference>
<dbReference type="EMBL" id="OMKW01000002">
    <property type="protein sequence ID" value="SPF29616.1"/>
    <property type="molecule type" value="Genomic_DNA"/>
</dbReference>
<keyword evidence="2 5" id="KW-0812">Transmembrane</keyword>
<feature type="transmembrane region" description="Helical" evidence="5">
    <location>
        <begin position="120"/>
        <end position="141"/>
    </location>
</feature>
<dbReference type="GO" id="GO:0016020">
    <property type="term" value="C:membrane"/>
    <property type="evidence" value="ECO:0007669"/>
    <property type="project" value="UniProtKB-SubCell"/>
</dbReference>
<dbReference type="AlphaFoldDB" id="A0A2R8ABL6"/>